<keyword evidence="3" id="KW-0812">Transmembrane</keyword>
<feature type="transmembrane region" description="Helical" evidence="3">
    <location>
        <begin position="114"/>
        <end position="132"/>
    </location>
</feature>
<dbReference type="RefSeq" id="WP_189954257.1">
    <property type="nucleotide sequence ID" value="NZ_BMVG01000008.1"/>
</dbReference>
<dbReference type="SMART" id="SM00331">
    <property type="entry name" value="PP2C_SIG"/>
    <property type="match status" value="1"/>
</dbReference>
<evidence type="ECO:0000313" key="6">
    <source>
        <dbReference type="Proteomes" id="UP000655443"/>
    </source>
</evidence>
<evidence type="ECO:0000256" key="2">
    <source>
        <dbReference type="SAM" id="MobiDB-lite"/>
    </source>
</evidence>
<evidence type="ECO:0000256" key="1">
    <source>
        <dbReference type="ARBA" id="ARBA00022801"/>
    </source>
</evidence>
<protein>
    <submittedName>
        <fullName evidence="5">Membrane protein</fullName>
    </submittedName>
</protein>
<evidence type="ECO:0000259" key="4">
    <source>
        <dbReference type="SMART" id="SM00331"/>
    </source>
</evidence>
<comment type="caution">
    <text evidence="5">The sequence shown here is derived from an EMBL/GenBank/DDBJ whole genome shotgun (WGS) entry which is preliminary data.</text>
</comment>
<dbReference type="PANTHER" id="PTHR43156:SF2">
    <property type="entry name" value="STAGE II SPORULATION PROTEIN E"/>
    <property type="match status" value="1"/>
</dbReference>
<dbReference type="InterPro" id="IPR052016">
    <property type="entry name" value="Bact_Sigma-Reg"/>
</dbReference>
<dbReference type="PANTHER" id="PTHR43156">
    <property type="entry name" value="STAGE II SPORULATION PROTEIN E-RELATED"/>
    <property type="match status" value="1"/>
</dbReference>
<dbReference type="SUPFAM" id="SSF81606">
    <property type="entry name" value="PP2C-like"/>
    <property type="match status" value="1"/>
</dbReference>
<evidence type="ECO:0000256" key="3">
    <source>
        <dbReference type="SAM" id="Phobius"/>
    </source>
</evidence>
<dbReference type="AlphaFoldDB" id="A0A918YIJ2"/>
<accession>A0A918YIJ2</accession>
<dbReference type="InterPro" id="IPR001932">
    <property type="entry name" value="PPM-type_phosphatase-like_dom"/>
</dbReference>
<keyword evidence="3" id="KW-1133">Transmembrane helix</keyword>
<keyword evidence="3" id="KW-0472">Membrane</keyword>
<evidence type="ECO:0000313" key="5">
    <source>
        <dbReference type="EMBL" id="GHE05237.1"/>
    </source>
</evidence>
<feature type="compositionally biased region" description="Polar residues" evidence="2">
    <location>
        <begin position="1"/>
        <end position="15"/>
    </location>
</feature>
<feature type="region of interest" description="Disordered" evidence="2">
    <location>
        <begin position="1"/>
        <end position="26"/>
    </location>
</feature>
<sequence length="401" mass="43173">MTSHTSDLQDTTTVHTAAPARRKPSGWSAALRDRRTGSRALLASAPVLLIMLVTVTDLFTPDWLHVSPVMAAVPVLAAVLLTWWATAVLALAALVIAALLQWDAGSWGHPDTNVALVSLFVVGLTSLTACSLRQRRERQLNRIRSVAETAQCALMHPLPQRIGSLALSGVYLPAESEARIGGDFYEAVRTPYGIRIVIGDVRGKGLEAVGASATLLGAFRDLAHREPSLTKVAEQLDERARRHIAALDGDPDALGPDGRGTLTLFTERFATALLMEFPPGEPVARIVHCGHPEPYVVHAGEVRPYEPDQPGAPLGLGDLLAARPAAQTVPFVPGDRLVLYTDGFIEARDRRGRFHDLAAHVQAHAGRPLDAMVAALRRDLVRHVRGDLDDDAALVALEHLP</sequence>
<reference evidence="5" key="2">
    <citation type="submission" date="2020-09" db="EMBL/GenBank/DDBJ databases">
        <authorList>
            <person name="Sun Q."/>
            <person name="Ohkuma M."/>
        </authorList>
    </citation>
    <scope>NUCLEOTIDE SEQUENCE</scope>
    <source>
        <strain evidence="5">JCM 4714</strain>
    </source>
</reference>
<dbReference type="Proteomes" id="UP000655443">
    <property type="component" value="Unassembled WGS sequence"/>
</dbReference>
<reference evidence="5" key="1">
    <citation type="journal article" date="2014" name="Int. J. Syst. Evol. Microbiol.">
        <title>Complete genome sequence of Corynebacterium casei LMG S-19264T (=DSM 44701T), isolated from a smear-ripened cheese.</title>
        <authorList>
            <consortium name="US DOE Joint Genome Institute (JGI-PGF)"/>
            <person name="Walter F."/>
            <person name="Albersmeier A."/>
            <person name="Kalinowski J."/>
            <person name="Ruckert C."/>
        </authorList>
    </citation>
    <scope>NUCLEOTIDE SEQUENCE</scope>
    <source>
        <strain evidence="5">JCM 4714</strain>
    </source>
</reference>
<dbReference type="EMBL" id="BMVG01000008">
    <property type="protein sequence ID" value="GHE05237.1"/>
    <property type="molecule type" value="Genomic_DNA"/>
</dbReference>
<dbReference type="GO" id="GO:0016791">
    <property type="term" value="F:phosphatase activity"/>
    <property type="evidence" value="ECO:0007669"/>
    <property type="project" value="TreeGrafter"/>
</dbReference>
<organism evidence="5 6">
    <name type="scientific">Streptomyces alanosinicus</name>
    <dbReference type="NCBI Taxonomy" id="68171"/>
    <lineage>
        <taxon>Bacteria</taxon>
        <taxon>Bacillati</taxon>
        <taxon>Actinomycetota</taxon>
        <taxon>Actinomycetes</taxon>
        <taxon>Kitasatosporales</taxon>
        <taxon>Streptomycetaceae</taxon>
        <taxon>Streptomyces</taxon>
    </lineage>
</organism>
<keyword evidence="1" id="KW-0378">Hydrolase</keyword>
<dbReference type="InterPro" id="IPR036457">
    <property type="entry name" value="PPM-type-like_dom_sf"/>
</dbReference>
<dbReference type="Pfam" id="PF07228">
    <property type="entry name" value="SpoIIE"/>
    <property type="match status" value="1"/>
</dbReference>
<name>A0A918YIJ2_9ACTN</name>
<feature type="transmembrane region" description="Helical" evidence="3">
    <location>
        <begin position="40"/>
        <end position="59"/>
    </location>
</feature>
<gene>
    <name evidence="5" type="ORF">GCM10010339_40250</name>
</gene>
<dbReference type="Gene3D" id="3.60.40.10">
    <property type="entry name" value="PPM-type phosphatase domain"/>
    <property type="match status" value="1"/>
</dbReference>
<feature type="transmembrane region" description="Helical" evidence="3">
    <location>
        <begin position="71"/>
        <end position="102"/>
    </location>
</feature>
<feature type="domain" description="PPM-type phosphatase" evidence="4">
    <location>
        <begin position="165"/>
        <end position="399"/>
    </location>
</feature>
<keyword evidence="6" id="KW-1185">Reference proteome</keyword>
<proteinExistence type="predicted"/>